<evidence type="ECO:0000313" key="14">
    <source>
        <dbReference type="EMBL" id="MBB4657521.1"/>
    </source>
</evidence>
<dbReference type="SUPFAM" id="SSF47384">
    <property type="entry name" value="Homodimeric domain of signal transducing histidine kinase"/>
    <property type="match status" value="1"/>
</dbReference>
<dbReference type="Gene3D" id="3.30.450.20">
    <property type="entry name" value="PAS domain"/>
    <property type="match status" value="1"/>
</dbReference>
<dbReference type="SMART" id="SM00387">
    <property type="entry name" value="HATPase_c"/>
    <property type="match status" value="1"/>
</dbReference>
<dbReference type="GO" id="GO:0007234">
    <property type="term" value="P:osmosensory signaling via phosphorelay pathway"/>
    <property type="evidence" value="ECO:0007669"/>
    <property type="project" value="TreeGrafter"/>
</dbReference>
<dbReference type="InterPro" id="IPR013515">
    <property type="entry name" value="Phytochrome_cen-reg"/>
</dbReference>
<gene>
    <name evidence="14" type="ORF">GGQ59_000021</name>
</gene>
<dbReference type="Gene3D" id="3.30.565.10">
    <property type="entry name" value="Histidine kinase-like ATPase, C-terminal domain"/>
    <property type="match status" value="1"/>
</dbReference>
<dbReference type="InterPro" id="IPR029016">
    <property type="entry name" value="GAF-like_dom_sf"/>
</dbReference>
<keyword evidence="15" id="KW-1185">Reference proteome</keyword>
<dbReference type="InterPro" id="IPR005467">
    <property type="entry name" value="His_kinase_dom"/>
</dbReference>
<dbReference type="GO" id="GO:0030295">
    <property type="term" value="F:protein kinase activator activity"/>
    <property type="evidence" value="ECO:0007669"/>
    <property type="project" value="TreeGrafter"/>
</dbReference>
<evidence type="ECO:0000256" key="3">
    <source>
        <dbReference type="ARBA" id="ARBA00012438"/>
    </source>
</evidence>
<dbReference type="InterPro" id="IPR036097">
    <property type="entry name" value="HisK_dim/P_sf"/>
</dbReference>
<keyword evidence="8 14" id="KW-0418">Kinase</keyword>
<evidence type="ECO:0000256" key="1">
    <source>
        <dbReference type="ARBA" id="ARBA00000085"/>
    </source>
</evidence>
<keyword evidence="5" id="KW-0597">Phosphoprotein</keyword>
<keyword evidence="6" id="KW-0716">Sensory transduction</keyword>
<evidence type="ECO:0000256" key="4">
    <source>
        <dbReference type="ARBA" id="ARBA00022543"/>
    </source>
</evidence>
<evidence type="ECO:0000256" key="6">
    <source>
        <dbReference type="ARBA" id="ARBA00022606"/>
    </source>
</evidence>
<dbReference type="Pfam" id="PF00512">
    <property type="entry name" value="HisKA"/>
    <property type="match status" value="1"/>
</dbReference>
<dbReference type="Pfam" id="PF02518">
    <property type="entry name" value="HATPase_c"/>
    <property type="match status" value="1"/>
</dbReference>
<dbReference type="GO" id="GO:0009881">
    <property type="term" value="F:photoreceptor activity"/>
    <property type="evidence" value="ECO:0007669"/>
    <property type="project" value="UniProtKB-KW"/>
</dbReference>
<dbReference type="Gene3D" id="1.10.287.130">
    <property type="match status" value="1"/>
</dbReference>
<dbReference type="PANTHER" id="PTHR42878">
    <property type="entry name" value="TWO-COMPONENT HISTIDINE KINASE"/>
    <property type="match status" value="1"/>
</dbReference>
<dbReference type="InterPro" id="IPR003594">
    <property type="entry name" value="HATPase_dom"/>
</dbReference>
<dbReference type="SUPFAM" id="SSF55781">
    <property type="entry name" value="GAF domain-like"/>
    <property type="match status" value="2"/>
</dbReference>
<protein>
    <recommendedName>
        <fullName evidence="3">histidine kinase</fullName>
        <ecNumber evidence="3">2.7.13.3</ecNumber>
    </recommendedName>
</protein>
<dbReference type="PRINTS" id="PR01033">
    <property type="entry name" value="PHYTOCHROME"/>
</dbReference>
<evidence type="ECO:0000256" key="10">
    <source>
        <dbReference type="ARBA" id="ARBA00023170"/>
    </source>
</evidence>
<feature type="coiled-coil region" evidence="11">
    <location>
        <begin position="427"/>
        <end position="454"/>
    </location>
</feature>
<dbReference type="Pfam" id="PF01590">
    <property type="entry name" value="GAF"/>
    <property type="match status" value="1"/>
</dbReference>
<dbReference type="CDD" id="cd00082">
    <property type="entry name" value="HisKA"/>
    <property type="match status" value="1"/>
</dbReference>
<evidence type="ECO:0000256" key="8">
    <source>
        <dbReference type="ARBA" id="ARBA00022777"/>
    </source>
</evidence>
<dbReference type="AlphaFoldDB" id="A0A840HZQ9"/>
<evidence type="ECO:0000259" key="13">
    <source>
        <dbReference type="PROSITE" id="PS50109"/>
    </source>
</evidence>
<dbReference type="EMBL" id="JACHOB010000001">
    <property type="protein sequence ID" value="MBB4657521.1"/>
    <property type="molecule type" value="Genomic_DNA"/>
</dbReference>
<dbReference type="InterPro" id="IPR003018">
    <property type="entry name" value="GAF"/>
</dbReference>
<dbReference type="Gene3D" id="3.30.450.40">
    <property type="match status" value="1"/>
</dbReference>
<evidence type="ECO:0000256" key="5">
    <source>
        <dbReference type="ARBA" id="ARBA00022553"/>
    </source>
</evidence>
<evidence type="ECO:0000313" key="15">
    <source>
        <dbReference type="Proteomes" id="UP000563524"/>
    </source>
</evidence>
<dbReference type="Pfam" id="PF00360">
    <property type="entry name" value="PHY"/>
    <property type="match status" value="1"/>
</dbReference>
<evidence type="ECO:0000256" key="2">
    <source>
        <dbReference type="ARBA" id="ARBA00006402"/>
    </source>
</evidence>
<dbReference type="InterPro" id="IPR050351">
    <property type="entry name" value="BphY/WalK/GraS-like"/>
</dbReference>
<feature type="domain" description="Histidine kinase" evidence="13">
    <location>
        <begin position="454"/>
        <end position="669"/>
    </location>
</feature>
<keyword evidence="11" id="KW-0175">Coiled coil</keyword>
<dbReference type="Proteomes" id="UP000563524">
    <property type="component" value="Unassembled WGS sequence"/>
</dbReference>
<name>A0A840HZQ9_9PROT</name>
<keyword evidence="9" id="KW-0157">Chromophore</keyword>
<proteinExistence type="inferred from homology"/>
<dbReference type="PROSITE" id="PS50046">
    <property type="entry name" value="PHYTOCHROME_2"/>
    <property type="match status" value="1"/>
</dbReference>
<evidence type="ECO:0000256" key="9">
    <source>
        <dbReference type="ARBA" id="ARBA00022991"/>
    </source>
</evidence>
<keyword evidence="4" id="KW-0600">Photoreceptor protein</keyword>
<comment type="caution">
    <text evidence="14">The sequence shown here is derived from an EMBL/GenBank/DDBJ whole genome shotgun (WGS) entry which is preliminary data.</text>
</comment>
<dbReference type="InterPro" id="IPR003661">
    <property type="entry name" value="HisK_dim/P_dom"/>
</dbReference>
<dbReference type="EC" id="2.7.13.3" evidence="3"/>
<dbReference type="GO" id="GO:0000156">
    <property type="term" value="F:phosphorelay response regulator activity"/>
    <property type="evidence" value="ECO:0007669"/>
    <property type="project" value="TreeGrafter"/>
</dbReference>
<evidence type="ECO:0000256" key="11">
    <source>
        <dbReference type="SAM" id="Coils"/>
    </source>
</evidence>
<dbReference type="InterPro" id="IPR001294">
    <property type="entry name" value="Phytochrome"/>
</dbReference>
<dbReference type="SMART" id="SM00065">
    <property type="entry name" value="GAF"/>
    <property type="match status" value="1"/>
</dbReference>
<evidence type="ECO:0000256" key="7">
    <source>
        <dbReference type="ARBA" id="ARBA00022679"/>
    </source>
</evidence>
<keyword evidence="7" id="KW-0808">Transferase</keyword>
<dbReference type="SUPFAM" id="SSF55874">
    <property type="entry name" value="ATPase domain of HSP90 chaperone/DNA topoisomerase II/histidine kinase"/>
    <property type="match status" value="1"/>
</dbReference>
<sequence>MAAVLPLVPETVRQLGVLDVGGGPWAGVVHSADGLLILELEEVGRNESGSADRVYPELQPVVQELEAAVDAADVSAIVAREVRRISGFDRVLIYRFDEVWNGTVIAEARNERLPSYLDLRFPASDVPAQARELYRLNRLRLIPNAAYDPVPLLPSDNPLTGRPLDLSLSTLRSVSPVHVEYMKNMETPASMSISIVQDGRLWGLISCHHAEPRHVSPNIRVTCDFLGQIAAMQLGAKVRMAEAAQRVERQAIQARLLTHMAAVERFTDGLADQPEDLLALTQAAGAAIVTEETIYRVGTTPSEGTIRNLIGWLDEAQPHDEVFATEALGTVYTGADDLVATGSGVIAISISQIHRSYILWFRPEVERTVRWGGDPRKPVSGGSNDLRLHPRKSFETWKETVRLHAAPWSDAEVAAAASLRSAIISIVMRRAEELAELTQELQRSNKELEAFSYSVSHDLRAPFRHIVGYAELLKSTAGDTLDVRSHRYVETIIESALSAGKLVDDLLSFSQMGRTTLMPMGVDMNRLLDEVLRMLRPEMEGRQIAWTISRELAPAWGDPSMLRQVVQNLLSNALKYTRGEDGVRISVWSEQRPKETVYRVSDNGVGFEMAYVDKLFGVFQRLHRIEEFEGTGIGLANVRRIVERHGGWVHAEGAVGQGAVFSFGLPVRPGTEA</sequence>
<dbReference type="GO" id="GO:0006355">
    <property type="term" value="P:regulation of DNA-templated transcription"/>
    <property type="evidence" value="ECO:0007669"/>
    <property type="project" value="InterPro"/>
</dbReference>
<dbReference type="InterPro" id="IPR016132">
    <property type="entry name" value="Phyto_chromo_attachment"/>
</dbReference>
<accession>A0A840HZQ9</accession>
<organism evidence="14 15">
    <name type="scientific">Parvularcula dongshanensis</name>
    <dbReference type="NCBI Taxonomy" id="1173995"/>
    <lineage>
        <taxon>Bacteria</taxon>
        <taxon>Pseudomonadati</taxon>
        <taxon>Pseudomonadota</taxon>
        <taxon>Alphaproteobacteria</taxon>
        <taxon>Parvularculales</taxon>
        <taxon>Parvularculaceae</taxon>
        <taxon>Parvularcula</taxon>
    </lineage>
</organism>
<dbReference type="Gene3D" id="3.30.450.270">
    <property type="match status" value="1"/>
</dbReference>
<dbReference type="InterPro" id="IPR036890">
    <property type="entry name" value="HATPase_C_sf"/>
</dbReference>
<comment type="similarity">
    <text evidence="2">In the N-terminal section; belongs to the phytochrome family.</text>
</comment>
<evidence type="ECO:0000259" key="12">
    <source>
        <dbReference type="PROSITE" id="PS50046"/>
    </source>
</evidence>
<dbReference type="FunFam" id="3.30.565.10:FF:000006">
    <property type="entry name" value="Sensor histidine kinase WalK"/>
    <property type="match status" value="1"/>
</dbReference>
<dbReference type="PANTHER" id="PTHR42878:SF15">
    <property type="entry name" value="BACTERIOPHYTOCHROME"/>
    <property type="match status" value="1"/>
</dbReference>
<comment type="catalytic activity">
    <reaction evidence="1">
        <text>ATP + protein L-histidine = ADP + protein N-phospho-L-histidine.</text>
        <dbReference type="EC" id="2.7.13.3"/>
    </reaction>
</comment>
<dbReference type="InterPro" id="IPR043150">
    <property type="entry name" value="Phytochrome_PHY_sf"/>
</dbReference>
<dbReference type="PROSITE" id="PS50109">
    <property type="entry name" value="HIS_KIN"/>
    <property type="match status" value="1"/>
</dbReference>
<reference evidence="14 15" key="1">
    <citation type="submission" date="2020-08" db="EMBL/GenBank/DDBJ databases">
        <title>Genomic Encyclopedia of Type Strains, Phase IV (KMG-IV): sequencing the most valuable type-strain genomes for metagenomic binning, comparative biology and taxonomic classification.</title>
        <authorList>
            <person name="Goeker M."/>
        </authorList>
    </citation>
    <scope>NUCLEOTIDE SEQUENCE [LARGE SCALE GENOMIC DNA]</scope>
    <source>
        <strain evidence="14 15">DSM 102850</strain>
    </source>
</reference>
<keyword evidence="10" id="KW-0675">Receptor</keyword>
<feature type="domain" description="Phytochrome chromophore attachment site" evidence="12">
    <location>
        <begin position="70"/>
        <end position="228"/>
    </location>
</feature>
<dbReference type="GO" id="GO:0000155">
    <property type="term" value="F:phosphorelay sensor kinase activity"/>
    <property type="evidence" value="ECO:0007669"/>
    <property type="project" value="InterPro"/>
</dbReference>
<dbReference type="GO" id="GO:0009584">
    <property type="term" value="P:detection of visible light"/>
    <property type="evidence" value="ECO:0007669"/>
    <property type="project" value="InterPro"/>
</dbReference>
<dbReference type="SMART" id="SM00388">
    <property type="entry name" value="HisKA"/>
    <property type="match status" value="1"/>
</dbReference>